<keyword evidence="17" id="KW-1185">Reference proteome</keyword>
<evidence type="ECO:0000259" key="15">
    <source>
        <dbReference type="PROSITE" id="PS50109"/>
    </source>
</evidence>
<evidence type="ECO:0000256" key="1">
    <source>
        <dbReference type="ARBA" id="ARBA00000085"/>
    </source>
</evidence>
<dbReference type="Pfam" id="PF02518">
    <property type="entry name" value="HATPase_c"/>
    <property type="match status" value="1"/>
</dbReference>
<proteinExistence type="predicted"/>
<evidence type="ECO:0000256" key="14">
    <source>
        <dbReference type="SAM" id="Phobius"/>
    </source>
</evidence>
<evidence type="ECO:0000256" key="4">
    <source>
        <dbReference type="ARBA" id="ARBA00022475"/>
    </source>
</evidence>
<accession>A0A1B8RSJ6</accession>
<dbReference type="CDD" id="cd00082">
    <property type="entry name" value="HisKA"/>
    <property type="match status" value="1"/>
</dbReference>
<dbReference type="GO" id="GO:0005886">
    <property type="term" value="C:plasma membrane"/>
    <property type="evidence" value="ECO:0007669"/>
    <property type="project" value="UniProtKB-SubCell"/>
</dbReference>
<dbReference type="SUPFAM" id="SSF55874">
    <property type="entry name" value="ATPase domain of HSP90 chaperone/DNA topoisomerase II/histidine kinase"/>
    <property type="match status" value="1"/>
</dbReference>
<sequence length="457" mass="52984">MIFKPSLKFIVSSIIAIILICITIGLYDVSVKHSFASDYYPSDFINSFKTHIHLDNNDNIYVDSEGLALLNSNDVKLQILDKNNKEVYSYNKPKDYPKEYNNEILINLYTNTDQTMFLFSNYFQGNDYTTILFFNPNKVERLIFAYNKDQLIKAHNFPLFIAIVIIFILLISCIYLIHITRPIKRLVHRINNLSKGKYSIENVGKGIYSDVRESLNILSNRLYTNELERNKLEEMRKEWISNISHDIKTPLTSIRGNAEIMSVKDYKINDEQRIRYSNIIINKVDYIKNLVEDLNLSSHLKDKNLLLNKKEVNIISLIRHVIIDIMNDDKLNNGSINFTFYEKDIKINLDENLIKRVFINLIINAFLHNDYKVNVEVKVERINKSKVKIVIKDDGKGVSPKDLRYIFERYYRGTNTSSQIEGSGLGMAIAHDIIEAHSGAIYAESLEGNGMKITILL</sequence>
<dbReference type="InterPro" id="IPR036890">
    <property type="entry name" value="HATPase_C_sf"/>
</dbReference>
<evidence type="ECO:0000313" key="17">
    <source>
        <dbReference type="Proteomes" id="UP000092714"/>
    </source>
</evidence>
<keyword evidence="9" id="KW-0418">Kinase</keyword>
<evidence type="ECO:0000256" key="13">
    <source>
        <dbReference type="ARBA" id="ARBA00023136"/>
    </source>
</evidence>
<evidence type="ECO:0000256" key="10">
    <source>
        <dbReference type="ARBA" id="ARBA00022840"/>
    </source>
</evidence>
<keyword evidence="7 14" id="KW-0812">Transmembrane</keyword>
<keyword evidence="6" id="KW-0808">Transferase</keyword>
<dbReference type="Gene3D" id="1.10.287.130">
    <property type="match status" value="1"/>
</dbReference>
<evidence type="ECO:0000256" key="11">
    <source>
        <dbReference type="ARBA" id="ARBA00022989"/>
    </source>
</evidence>
<dbReference type="PROSITE" id="PS50109">
    <property type="entry name" value="HIS_KIN"/>
    <property type="match status" value="1"/>
</dbReference>
<dbReference type="GO" id="GO:0000155">
    <property type="term" value="F:phosphorelay sensor kinase activity"/>
    <property type="evidence" value="ECO:0007669"/>
    <property type="project" value="InterPro"/>
</dbReference>
<dbReference type="SUPFAM" id="SSF47384">
    <property type="entry name" value="Homodimeric domain of signal transducing histidine kinase"/>
    <property type="match status" value="1"/>
</dbReference>
<keyword evidence="11 14" id="KW-1133">Transmembrane helix</keyword>
<evidence type="ECO:0000256" key="2">
    <source>
        <dbReference type="ARBA" id="ARBA00004651"/>
    </source>
</evidence>
<dbReference type="InterPro" id="IPR003594">
    <property type="entry name" value="HATPase_dom"/>
</dbReference>
<dbReference type="InterPro" id="IPR050398">
    <property type="entry name" value="HssS/ArlS-like"/>
</dbReference>
<dbReference type="Pfam" id="PF00512">
    <property type="entry name" value="HisKA"/>
    <property type="match status" value="1"/>
</dbReference>
<keyword evidence="8" id="KW-0547">Nucleotide-binding</keyword>
<evidence type="ECO:0000256" key="3">
    <source>
        <dbReference type="ARBA" id="ARBA00012438"/>
    </source>
</evidence>
<gene>
    <name evidence="16" type="ORF">CP373A1_02500</name>
</gene>
<dbReference type="InterPro" id="IPR003661">
    <property type="entry name" value="HisK_dim/P_dom"/>
</dbReference>
<feature type="domain" description="Histidine kinase" evidence="15">
    <location>
        <begin position="242"/>
        <end position="457"/>
    </location>
</feature>
<keyword evidence="10" id="KW-0067">ATP-binding</keyword>
<evidence type="ECO:0000313" key="16">
    <source>
        <dbReference type="EMBL" id="OBY11813.1"/>
    </source>
</evidence>
<dbReference type="PRINTS" id="PR00344">
    <property type="entry name" value="BCTRLSENSOR"/>
</dbReference>
<dbReference type="Gene3D" id="3.30.565.10">
    <property type="entry name" value="Histidine kinase-like ATPase, C-terminal domain"/>
    <property type="match status" value="1"/>
</dbReference>
<evidence type="ECO:0000256" key="5">
    <source>
        <dbReference type="ARBA" id="ARBA00022553"/>
    </source>
</evidence>
<feature type="transmembrane region" description="Helical" evidence="14">
    <location>
        <begin position="157"/>
        <end position="177"/>
    </location>
</feature>
<dbReference type="SMART" id="SM00388">
    <property type="entry name" value="HisKA"/>
    <property type="match status" value="1"/>
</dbReference>
<dbReference type="EC" id="2.7.13.3" evidence="3"/>
<keyword evidence="12" id="KW-0902">Two-component regulatory system</keyword>
<dbReference type="RefSeq" id="WP_065254257.1">
    <property type="nucleotide sequence ID" value="NZ_MAPZ01000010.1"/>
</dbReference>
<evidence type="ECO:0000256" key="9">
    <source>
        <dbReference type="ARBA" id="ARBA00022777"/>
    </source>
</evidence>
<dbReference type="eggNOG" id="COG2205">
    <property type="taxonomic scope" value="Bacteria"/>
</dbReference>
<keyword evidence="13 14" id="KW-0472">Membrane</keyword>
<comment type="subcellular location">
    <subcellularLocation>
        <location evidence="2">Cell membrane</location>
        <topology evidence="2">Multi-pass membrane protein</topology>
    </subcellularLocation>
</comment>
<evidence type="ECO:0000256" key="12">
    <source>
        <dbReference type="ARBA" id="ARBA00023012"/>
    </source>
</evidence>
<dbReference type="EMBL" id="MAPZ01000010">
    <property type="protein sequence ID" value="OBY11813.1"/>
    <property type="molecule type" value="Genomic_DNA"/>
</dbReference>
<evidence type="ECO:0000256" key="8">
    <source>
        <dbReference type="ARBA" id="ARBA00022741"/>
    </source>
</evidence>
<dbReference type="InterPro" id="IPR036097">
    <property type="entry name" value="HisK_dim/P_sf"/>
</dbReference>
<dbReference type="CDD" id="cd00075">
    <property type="entry name" value="HATPase"/>
    <property type="match status" value="1"/>
</dbReference>
<comment type="catalytic activity">
    <reaction evidence="1">
        <text>ATP + protein L-histidine = ADP + protein N-phospho-L-histidine.</text>
        <dbReference type="EC" id="2.7.13.3"/>
    </reaction>
</comment>
<dbReference type="SMART" id="SM00387">
    <property type="entry name" value="HATPase_c"/>
    <property type="match status" value="1"/>
</dbReference>
<dbReference type="Proteomes" id="UP000092714">
    <property type="component" value="Unassembled WGS sequence"/>
</dbReference>
<dbReference type="GO" id="GO:0005524">
    <property type="term" value="F:ATP binding"/>
    <property type="evidence" value="ECO:0007669"/>
    <property type="project" value="UniProtKB-KW"/>
</dbReference>
<dbReference type="AlphaFoldDB" id="A0A1B8RSJ6"/>
<dbReference type="InterPro" id="IPR004358">
    <property type="entry name" value="Sig_transdc_His_kin-like_C"/>
</dbReference>
<keyword evidence="4" id="KW-1003">Cell membrane</keyword>
<dbReference type="InterPro" id="IPR005467">
    <property type="entry name" value="His_kinase_dom"/>
</dbReference>
<name>A0A1B8RSJ6_9CLOT</name>
<evidence type="ECO:0000256" key="7">
    <source>
        <dbReference type="ARBA" id="ARBA00022692"/>
    </source>
</evidence>
<dbReference type="PANTHER" id="PTHR45528:SF1">
    <property type="entry name" value="SENSOR HISTIDINE KINASE CPXA"/>
    <property type="match status" value="1"/>
</dbReference>
<evidence type="ECO:0000256" key="6">
    <source>
        <dbReference type="ARBA" id="ARBA00022679"/>
    </source>
</evidence>
<keyword evidence="5" id="KW-0597">Phosphoprotein</keyword>
<reference evidence="16 17" key="1">
    <citation type="submission" date="2016-06" db="EMBL/GenBank/DDBJ databases">
        <authorList>
            <person name="Kjaerup R.B."/>
            <person name="Dalgaard T.S."/>
            <person name="Juul-Madsen H.R."/>
        </authorList>
    </citation>
    <scope>NUCLEOTIDE SEQUENCE [LARGE SCALE GENOMIC DNA]</scope>
    <source>
        <strain evidence="16 17">373-A1</strain>
    </source>
</reference>
<dbReference type="OrthoDB" id="368131at2"/>
<dbReference type="PANTHER" id="PTHR45528">
    <property type="entry name" value="SENSOR HISTIDINE KINASE CPXA"/>
    <property type="match status" value="1"/>
</dbReference>
<organism evidence="16 17">
    <name type="scientific">Clostridium paraputrificum</name>
    <dbReference type="NCBI Taxonomy" id="29363"/>
    <lineage>
        <taxon>Bacteria</taxon>
        <taxon>Bacillati</taxon>
        <taxon>Bacillota</taxon>
        <taxon>Clostridia</taxon>
        <taxon>Eubacteriales</taxon>
        <taxon>Clostridiaceae</taxon>
        <taxon>Clostridium</taxon>
    </lineage>
</organism>
<feature type="transmembrane region" description="Helical" evidence="14">
    <location>
        <begin position="7"/>
        <end position="27"/>
    </location>
</feature>
<comment type="caution">
    <text evidence="16">The sequence shown here is derived from an EMBL/GenBank/DDBJ whole genome shotgun (WGS) entry which is preliminary data.</text>
</comment>
<protein>
    <recommendedName>
        <fullName evidence="3">histidine kinase</fullName>
        <ecNumber evidence="3">2.7.13.3</ecNumber>
    </recommendedName>
</protein>